<dbReference type="NCBIfam" id="TIGR01640">
    <property type="entry name" value="F_box_assoc_1"/>
    <property type="match status" value="1"/>
</dbReference>
<dbReference type="Gene3D" id="1.20.1280.50">
    <property type="match status" value="1"/>
</dbReference>
<dbReference type="PANTHER" id="PTHR31672:SF13">
    <property type="entry name" value="F-BOX PROTEIN CPR30-LIKE"/>
    <property type="match status" value="1"/>
</dbReference>
<dbReference type="InterPro" id="IPR001810">
    <property type="entry name" value="F-box_dom"/>
</dbReference>
<feature type="domain" description="F-box" evidence="1">
    <location>
        <begin position="4"/>
        <end position="51"/>
    </location>
</feature>
<dbReference type="PANTHER" id="PTHR31672">
    <property type="entry name" value="BNACNNG10540D PROTEIN"/>
    <property type="match status" value="1"/>
</dbReference>
<organism evidence="2 3">
    <name type="scientific">Cuscuta epithymum</name>
    <dbReference type="NCBI Taxonomy" id="186058"/>
    <lineage>
        <taxon>Eukaryota</taxon>
        <taxon>Viridiplantae</taxon>
        <taxon>Streptophyta</taxon>
        <taxon>Embryophyta</taxon>
        <taxon>Tracheophyta</taxon>
        <taxon>Spermatophyta</taxon>
        <taxon>Magnoliopsida</taxon>
        <taxon>eudicotyledons</taxon>
        <taxon>Gunneridae</taxon>
        <taxon>Pentapetalae</taxon>
        <taxon>asterids</taxon>
        <taxon>lamiids</taxon>
        <taxon>Solanales</taxon>
        <taxon>Convolvulaceae</taxon>
        <taxon>Cuscuteae</taxon>
        <taxon>Cuscuta</taxon>
        <taxon>Cuscuta subgen. Cuscuta</taxon>
    </lineage>
</organism>
<comment type="caution">
    <text evidence="2">The sequence shown here is derived from an EMBL/GenBank/DDBJ whole genome shotgun (WGS) entry which is preliminary data.</text>
</comment>
<dbReference type="Proteomes" id="UP001152523">
    <property type="component" value="Unassembled WGS sequence"/>
</dbReference>
<keyword evidence="3" id="KW-1185">Reference proteome</keyword>
<dbReference type="SMART" id="SM00256">
    <property type="entry name" value="FBOX"/>
    <property type="match status" value="1"/>
</dbReference>
<gene>
    <name evidence="2" type="ORF">CEPIT_LOCUS35734</name>
</gene>
<dbReference type="PROSITE" id="PS50181">
    <property type="entry name" value="FBOX"/>
    <property type="match status" value="1"/>
</dbReference>
<evidence type="ECO:0000313" key="2">
    <source>
        <dbReference type="EMBL" id="CAH9137034.1"/>
    </source>
</evidence>
<dbReference type="Pfam" id="PF00646">
    <property type="entry name" value="F-box"/>
    <property type="match status" value="1"/>
</dbReference>
<dbReference type="InterPro" id="IPR050796">
    <property type="entry name" value="SCF_F-box_component"/>
</dbReference>
<dbReference type="Pfam" id="PF08268">
    <property type="entry name" value="FBA_3"/>
    <property type="match status" value="1"/>
</dbReference>
<dbReference type="InterPro" id="IPR017451">
    <property type="entry name" value="F-box-assoc_interact_dom"/>
</dbReference>
<accession>A0AAV0FNR0</accession>
<dbReference type="AlphaFoldDB" id="A0AAV0FNR0"/>
<dbReference type="InterPro" id="IPR036047">
    <property type="entry name" value="F-box-like_dom_sf"/>
</dbReference>
<evidence type="ECO:0000259" key="1">
    <source>
        <dbReference type="PROSITE" id="PS50181"/>
    </source>
</evidence>
<dbReference type="SUPFAM" id="SSF81383">
    <property type="entry name" value="F-box domain"/>
    <property type="match status" value="1"/>
</dbReference>
<evidence type="ECO:0000313" key="3">
    <source>
        <dbReference type="Proteomes" id="UP001152523"/>
    </source>
</evidence>
<sequence>MKFQNPLSTLPSEINRDILSRLEGKQLFIAQCVSKEWYSFIQDIKLSYTGQPRILILSPGNHEGKHREVRSISPDLGNERLSQFTGHLSFAEPAADECLGFFGDGYRLRVLCSCSGLVLIHIGEHLILWNPHTSWSTKVLELQRLRDDDYKVLGGLCYDLSTSDYKVVLLLSDNTSDHGGHFVLVSTLKSKRWRKMRFLYNYMTSQVGINFNDILHWIVSDIQNSQGWHYYNDQYMKWDNLRCNKIVCFDPVDDTFKTLPSPTQINRGEEDSIVGMGIIDGCFCMATKDEKRQVIQVSIMKEYGKPESWVTSFAISMLGPAQHNFYNLKFVSQNGKVFMKFGYFWRTYVYDVKEDRLEEMFPVPDGVANDGLSCFYVESFDMPHEVSWRDGDEKKCRL</sequence>
<proteinExistence type="predicted"/>
<protein>
    <recommendedName>
        <fullName evidence="1">F-box domain-containing protein</fullName>
    </recommendedName>
</protein>
<name>A0AAV0FNR0_9ASTE</name>
<dbReference type="EMBL" id="CAMAPF010000997">
    <property type="protein sequence ID" value="CAH9137034.1"/>
    <property type="molecule type" value="Genomic_DNA"/>
</dbReference>
<reference evidence="2" key="1">
    <citation type="submission" date="2022-07" db="EMBL/GenBank/DDBJ databases">
        <authorList>
            <person name="Macas J."/>
            <person name="Novak P."/>
            <person name="Neumann P."/>
        </authorList>
    </citation>
    <scope>NUCLEOTIDE SEQUENCE</scope>
</reference>
<dbReference type="InterPro" id="IPR013187">
    <property type="entry name" value="F-box-assoc_dom_typ3"/>
</dbReference>